<organism evidence="4 5">
    <name type="scientific">Mucor saturninus</name>
    <dbReference type="NCBI Taxonomy" id="64648"/>
    <lineage>
        <taxon>Eukaryota</taxon>
        <taxon>Fungi</taxon>
        <taxon>Fungi incertae sedis</taxon>
        <taxon>Mucoromycota</taxon>
        <taxon>Mucoromycotina</taxon>
        <taxon>Mucoromycetes</taxon>
        <taxon>Mucorales</taxon>
        <taxon>Mucorineae</taxon>
        <taxon>Mucoraceae</taxon>
        <taxon>Mucor</taxon>
    </lineage>
</organism>
<accession>A0A8H7QP02</accession>
<dbReference type="GO" id="GO:0016747">
    <property type="term" value="F:acyltransferase activity, transferring groups other than amino-acyl groups"/>
    <property type="evidence" value="ECO:0007669"/>
    <property type="project" value="InterPro"/>
</dbReference>
<evidence type="ECO:0000256" key="1">
    <source>
        <dbReference type="ARBA" id="ARBA00022679"/>
    </source>
</evidence>
<evidence type="ECO:0000313" key="5">
    <source>
        <dbReference type="Proteomes" id="UP000603453"/>
    </source>
</evidence>
<reference evidence="4" key="1">
    <citation type="submission" date="2020-12" db="EMBL/GenBank/DDBJ databases">
        <title>Metabolic potential, ecology and presence of endohyphal bacteria is reflected in genomic diversity of Mucoromycotina.</title>
        <authorList>
            <person name="Muszewska A."/>
            <person name="Okrasinska A."/>
            <person name="Steczkiewicz K."/>
            <person name="Drgas O."/>
            <person name="Orlowska M."/>
            <person name="Perlinska-Lenart U."/>
            <person name="Aleksandrzak-Piekarczyk T."/>
            <person name="Szatraj K."/>
            <person name="Zielenkiewicz U."/>
            <person name="Pilsyk S."/>
            <person name="Malc E."/>
            <person name="Mieczkowski P."/>
            <person name="Kruszewska J.S."/>
            <person name="Biernat P."/>
            <person name="Pawlowska J."/>
        </authorList>
    </citation>
    <scope>NUCLEOTIDE SEQUENCE</scope>
    <source>
        <strain evidence="4">WA0000017839</strain>
    </source>
</reference>
<dbReference type="PROSITE" id="PS51186">
    <property type="entry name" value="GNAT"/>
    <property type="match status" value="1"/>
</dbReference>
<dbReference type="Proteomes" id="UP000603453">
    <property type="component" value="Unassembled WGS sequence"/>
</dbReference>
<dbReference type="InterPro" id="IPR016181">
    <property type="entry name" value="Acyl_CoA_acyltransferase"/>
</dbReference>
<evidence type="ECO:0000313" key="4">
    <source>
        <dbReference type="EMBL" id="KAG2195837.1"/>
    </source>
</evidence>
<dbReference type="PANTHER" id="PTHR43072:SF23">
    <property type="entry name" value="UPF0039 PROTEIN C11D3.02C"/>
    <property type="match status" value="1"/>
</dbReference>
<comment type="caution">
    <text evidence="4">The sequence shown here is derived from an EMBL/GenBank/DDBJ whole genome shotgun (WGS) entry which is preliminary data.</text>
</comment>
<keyword evidence="2" id="KW-0012">Acyltransferase</keyword>
<dbReference type="EMBL" id="JAEPRD010000160">
    <property type="protein sequence ID" value="KAG2195837.1"/>
    <property type="molecule type" value="Genomic_DNA"/>
</dbReference>
<dbReference type="SUPFAM" id="SSF55729">
    <property type="entry name" value="Acyl-CoA N-acyltransferases (Nat)"/>
    <property type="match status" value="1"/>
</dbReference>
<dbReference type="OrthoDB" id="2129362at2759"/>
<proteinExistence type="predicted"/>
<feature type="domain" description="N-acetyltransferase" evidence="3">
    <location>
        <begin position="8"/>
        <end position="168"/>
    </location>
</feature>
<dbReference type="InterPro" id="IPR000182">
    <property type="entry name" value="GNAT_dom"/>
</dbReference>
<gene>
    <name evidence="4" type="ORF">INT47_012378</name>
</gene>
<dbReference type="Pfam" id="PF13420">
    <property type="entry name" value="Acetyltransf_4"/>
    <property type="match status" value="1"/>
</dbReference>
<protein>
    <recommendedName>
        <fullName evidence="3">N-acetyltransferase domain-containing protein</fullName>
    </recommendedName>
</protein>
<sequence length="200" mass="22957">MGNPLDLYTIRRAVEGDLPQILEIYNERIANSTCLFMYDQVPLENRVTWFTETKAKGYPIIVAAEKETDKAIAYANYGVFRPHTAFILTTEISLYIHQGHQRRGLGALMLTEMMRIAKAMQFRNIIAGITAENEGSVILFDKFGFKKVGHFHDVGYKFGRYLDVVFLEYITDAQVEDGKQIPSFKSFAWDDYVYRGTITN</sequence>
<name>A0A8H7QP02_9FUNG</name>
<dbReference type="AlphaFoldDB" id="A0A8H7QP02"/>
<dbReference type="PANTHER" id="PTHR43072">
    <property type="entry name" value="N-ACETYLTRANSFERASE"/>
    <property type="match status" value="1"/>
</dbReference>
<keyword evidence="5" id="KW-1185">Reference proteome</keyword>
<evidence type="ECO:0000259" key="3">
    <source>
        <dbReference type="PROSITE" id="PS51186"/>
    </source>
</evidence>
<evidence type="ECO:0000256" key="2">
    <source>
        <dbReference type="ARBA" id="ARBA00023315"/>
    </source>
</evidence>
<dbReference type="CDD" id="cd04301">
    <property type="entry name" value="NAT_SF"/>
    <property type="match status" value="1"/>
</dbReference>
<dbReference type="Gene3D" id="3.40.630.30">
    <property type="match status" value="1"/>
</dbReference>
<keyword evidence="1" id="KW-0808">Transferase</keyword>